<feature type="compositionally biased region" description="Polar residues" evidence="1">
    <location>
        <begin position="1"/>
        <end position="12"/>
    </location>
</feature>
<protein>
    <submittedName>
        <fullName evidence="2">Cell division protein FtsW</fullName>
    </submittedName>
</protein>
<organism evidence="2 3">
    <name type="scientific">Babesia caballi</name>
    <dbReference type="NCBI Taxonomy" id="5871"/>
    <lineage>
        <taxon>Eukaryota</taxon>
        <taxon>Sar</taxon>
        <taxon>Alveolata</taxon>
        <taxon>Apicomplexa</taxon>
        <taxon>Aconoidasida</taxon>
        <taxon>Piroplasmida</taxon>
        <taxon>Babesiidae</taxon>
        <taxon>Babesia</taxon>
    </lineage>
</organism>
<reference evidence="2 3" key="1">
    <citation type="submission" date="2021-06" db="EMBL/GenBank/DDBJ databases">
        <title>Genome sequence of Babesia caballi.</title>
        <authorList>
            <person name="Yamagishi J."/>
            <person name="Kidaka T."/>
            <person name="Ochi A."/>
        </authorList>
    </citation>
    <scope>NUCLEOTIDE SEQUENCE [LARGE SCALE GENOMIC DNA]</scope>
    <source>
        <strain evidence="2">USDA-D6B2</strain>
    </source>
</reference>
<accession>A0AAV4LVX7</accession>
<evidence type="ECO:0000256" key="1">
    <source>
        <dbReference type="SAM" id="MobiDB-lite"/>
    </source>
</evidence>
<evidence type="ECO:0000313" key="3">
    <source>
        <dbReference type="Proteomes" id="UP001497744"/>
    </source>
</evidence>
<evidence type="ECO:0000313" key="2">
    <source>
        <dbReference type="EMBL" id="GIX63918.1"/>
    </source>
</evidence>
<keyword evidence="2" id="KW-0132">Cell division</keyword>
<dbReference type="GeneID" id="94195399"/>
<name>A0AAV4LVX7_BABCB</name>
<dbReference type="Proteomes" id="UP001497744">
    <property type="component" value="Unassembled WGS sequence"/>
</dbReference>
<dbReference type="GO" id="GO:0051301">
    <property type="term" value="P:cell division"/>
    <property type="evidence" value="ECO:0007669"/>
    <property type="project" value="UniProtKB-KW"/>
</dbReference>
<comment type="caution">
    <text evidence="2">The sequence shown here is derived from an EMBL/GenBank/DDBJ whole genome shotgun (WGS) entry which is preliminary data.</text>
</comment>
<proteinExistence type="predicted"/>
<keyword evidence="2" id="KW-0131">Cell cycle</keyword>
<dbReference type="RefSeq" id="XP_067715987.1">
    <property type="nucleotide sequence ID" value="XM_067859886.1"/>
</dbReference>
<feature type="compositionally biased region" description="Polar residues" evidence="1">
    <location>
        <begin position="43"/>
        <end position="55"/>
    </location>
</feature>
<dbReference type="AlphaFoldDB" id="A0AAV4LVX7"/>
<sequence>MQHPTSFSSAICPSSRRHHSVPQDTHGIAPPHQPATLRPFVHDQTSPHGSRQSRMNPPREGKEPAASKTRTPRPCTAAENECDPSSDGQPARQRCSSETARE</sequence>
<gene>
    <name evidence="2" type="ORF">BcabD6B2_33530</name>
</gene>
<keyword evidence="3" id="KW-1185">Reference proteome</keyword>
<feature type="region of interest" description="Disordered" evidence="1">
    <location>
        <begin position="1"/>
        <end position="102"/>
    </location>
</feature>
<dbReference type="EMBL" id="BPLF01000003">
    <property type="protein sequence ID" value="GIX63918.1"/>
    <property type="molecule type" value="Genomic_DNA"/>
</dbReference>